<reference evidence="2 3" key="1">
    <citation type="submission" date="2018-04" db="EMBL/GenBank/DDBJ databases">
        <title>Novel Campyloabacter and Helicobacter Species and Strains.</title>
        <authorList>
            <person name="Mannion A.J."/>
            <person name="Shen Z."/>
            <person name="Fox J.G."/>
        </authorList>
    </citation>
    <scope>NUCLEOTIDE SEQUENCE [LARGE SCALE GENOMIC DNA]</scope>
    <source>
        <strain evidence="2 3">MIT 17-337</strain>
    </source>
</reference>
<evidence type="ECO:0000313" key="2">
    <source>
        <dbReference type="EMBL" id="RDU66065.1"/>
    </source>
</evidence>
<evidence type="ECO:0000313" key="3">
    <source>
        <dbReference type="Proteomes" id="UP000256379"/>
    </source>
</evidence>
<dbReference type="EMBL" id="NXLQ01000007">
    <property type="protein sequence ID" value="RDU66065.1"/>
    <property type="molecule type" value="Genomic_DNA"/>
</dbReference>
<dbReference type="OrthoDB" id="5327284at2"/>
<evidence type="ECO:0000256" key="1">
    <source>
        <dbReference type="SAM" id="MobiDB-lite"/>
    </source>
</evidence>
<gene>
    <name evidence="2" type="ORF">CQA53_04475</name>
</gene>
<comment type="caution">
    <text evidence="2">The sequence shown here is derived from an EMBL/GenBank/DDBJ whole genome shotgun (WGS) entry which is preliminary data.</text>
</comment>
<feature type="region of interest" description="Disordered" evidence="1">
    <location>
        <begin position="75"/>
        <end position="108"/>
    </location>
</feature>
<keyword evidence="3" id="KW-1185">Reference proteome</keyword>
<dbReference type="AlphaFoldDB" id="A0A3D8IM84"/>
<organism evidence="2 3">
    <name type="scientific">Helicobacter didelphidarum</name>
    <dbReference type="NCBI Taxonomy" id="2040648"/>
    <lineage>
        <taxon>Bacteria</taxon>
        <taxon>Pseudomonadati</taxon>
        <taxon>Campylobacterota</taxon>
        <taxon>Epsilonproteobacteria</taxon>
        <taxon>Campylobacterales</taxon>
        <taxon>Helicobacteraceae</taxon>
        <taxon>Helicobacter</taxon>
    </lineage>
</organism>
<sequence>MLSFLHSVWAWVSKIIKMVIAFQNIVDFFRNPERLKQLQRDKNLIAVSIKEKQSNGEYNILNCLFNEKTEKIVGEENSSNRNAQGVETRRMDAETERSFGNKDMIVLE</sequence>
<dbReference type="RefSeq" id="WP_115542835.1">
    <property type="nucleotide sequence ID" value="NZ_NXLQ01000007.1"/>
</dbReference>
<dbReference type="Proteomes" id="UP000256379">
    <property type="component" value="Unassembled WGS sequence"/>
</dbReference>
<protein>
    <submittedName>
        <fullName evidence="2">Uncharacterized protein</fullName>
    </submittedName>
</protein>
<feature type="compositionally biased region" description="Basic and acidic residues" evidence="1">
    <location>
        <begin position="87"/>
        <end position="100"/>
    </location>
</feature>
<proteinExistence type="predicted"/>
<feature type="compositionally biased region" description="Polar residues" evidence="1">
    <location>
        <begin position="76"/>
        <end position="85"/>
    </location>
</feature>
<accession>A0A3D8IM84</accession>
<name>A0A3D8IM84_9HELI</name>